<organism evidence="7">
    <name type="scientific">freshwater metagenome</name>
    <dbReference type="NCBI Taxonomy" id="449393"/>
    <lineage>
        <taxon>unclassified sequences</taxon>
        <taxon>metagenomes</taxon>
        <taxon>ecological metagenomes</taxon>
    </lineage>
</organism>
<feature type="domain" description="NADH-ubiquinone oxidoreductase 51kDa subunit iron-sulphur binding" evidence="6">
    <location>
        <begin position="333"/>
        <end position="378"/>
    </location>
</feature>
<dbReference type="GO" id="GO:0008137">
    <property type="term" value="F:NADH dehydrogenase (ubiquinone) activity"/>
    <property type="evidence" value="ECO:0007669"/>
    <property type="project" value="InterPro"/>
</dbReference>
<dbReference type="Gene3D" id="6.10.250.1450">
    <property type="match status" value="1"/>
</dbReference>
<dbReference type="Gene3D" id="1.20.1440.230">
    <property type="entry name" value="NADH-ubiquinone oxidoreductase 51kDa subunit, iron-sulphur binding domain"/>
    <property type="match status" value="1"/>
</dbReference>
<dbReference type="InterPro" id="IPR037207">
    <property type="entry name" value="Nuop51_4Fe4S-bd_sf"/>
</dbReference>
<dbReference type="EMBL" id="CAEZYR010000104">
    <property type="protein sequence ID" value="CAB4760449.1"/>
    <property type="molecule type" value="Genomic_DNA"/>
</dbReference>
<evidence type="ECO:0000256" key="1">
    <source>
        <dbReference type="ARBA" id="ARBA00007523"/>
    </source>
</evidence>
<dbReference type="InterPro" id="IPR019575">
    <property type="entry name" value="Nuop51_4Fe4S-bd"/>
</dbReference>
<dbReference type="FunFam" id="1.20.1440.230:FF:000001">
    <property type="entry name" value="Mitochondrial NADH dehydrogenase flavoprotein 1"/>
    <property type="match status" value="1"/>
</dbReference>
<evidence type="ECO:0000256" key="3">
    <source>
        <dbReference type="ARBA" id="ARBA00022723"/>
    </source>
</evidence>
<evidence type="ECO:0000313" key="7">
    <source>
        <dbReference type="EMBL" id="CAB4760449.1"/>
    </source>
</evidence>
<dbReference type="SUPFAM" id="SSF140490">
    <property type="entry name" value="Nqo1C-terminal domain-like"/>
    <property type="match status" value="1"/>
</dbReference>
<proteinExistence type="inferred from homology"/>
<keyword evidence="4" id="KW-0408">Iron</keyword>
<name>A0A6J6UPI0_9ZZZZ</name>
<dbReference type="SMART" id="SM00928">
    <property type="entry name" value="NADH_4Fe-4S"/>
    <property type="match status" value="1"/>
</dbReference>
<keyword evidence="5" id="KW-0411">Iron-sulfur</keyword>
<reference evidence="7" key="1">
    <citation type="submission" date="2020-05" db="EMBL/GenBank/DDBJ databases">
        <authorList>
            <person name="Chiriac C."/>
            <person name="Salcher M."/>
            <person name="Ghai R."/>
            <person name="Kavagutti S V."/>
        </authorList>
    </citation>
    <scope>NUCLEOTIDE SEQUENCE</scope>
</reference>
<dbReference type="AlphaFoldDB" id="A0A6J6UPI0"/>
<dbReference type="GO" id="GO:0010181">
    <property type="term" value="F:FMN binding"/>
    <property type="evidence" value="ECO:0007669"/>
    <property type="project" value="InterPro"/>
</dbReference>
<dbReference type="SUPFAM" id="SSF142019">
    <property type="entry name" value="Nqo1 FMN-binding domain-like"/>
    <property type="match status" value="1"/>
</dbReference>
<dbReference type="Pfam" id="PF10589">
    <property type="entry name" value="NADH_4Fe-4S"/>
    <property type="match status" value="1"/>
</dbReference>
<evidence type="ECO:0000256" key="5">
    <source>
        <dbReference type="ARBA" id="ARBA00023014"/>
    </source>
</evidence>
<sequence length="455" mass="49502">MTMNDVPKIITSRFDQGDAHTLDGYRRTHGYEGLAAALEKTPQQVADEVKAASLLGRGGAGFPAGIKWTLAPANVWPRYLVVNGDESEPGTYKDRMLLERDPHQLIEGVLIACYAVGCGQAFLYIRGEMAHAQERMAAALNEAYAAGFVGKNILGTDFSVDVVLHWGAGAYIVGEETALIESLEGNRGMPRLKPPFFPAAKGLYMQPTIVNNVETLSNLPWIIRNGVDEWNKLGAETSKGTRVFAVSGHVNNPGVFEVEFGVTTFRDIIFDPKFAGGIRGGKALKAFIPGGASAPWFYEEHLDLPLEKVAIDRAGSMLGSGAIVVMDEDTDMVKAALRLVRFFARESCGKCTPCREGTTWMEKIMQRILDGHGRPEDVALLMDTADNISVDFMWPPRMTTICPLGQSATTPIASAVMRFKDEFERYVGGPIELNVKVKGAAFIGPPTRKKEGSGV</sequence>
<dbReference type="GO" id="GO:0046872">
    <property type="term" value="F:metal ion binding"/>
    <property type="evidence" value="ECO:0007669"/>
    <property type="project" value="UniProtKB-KW"/>
</dbReference>
<keyword evidence="2" id="KW-0004">4Fe-4S</keyword>
<dbReference type="GO" id="GO:0051539">
    <property type="term" value="F:4 iron, 4 sulfur cluster binding"/>
    <property type="evidence" value="ECO:0007669"/>
    <property type="project" value="UniProtKB-KW"/>
</dbReference>
<dbReference type="Gene3D" id="3.40.50.11540">
    <property type="entry name" value="NADH-ubiquinone oxidoreductase 51kDa subunit"/>
    <property type="match status" value="1"/>
</dbReference>
<dbReference type="Pfam" id="PF01512">
    <property type="entry name" value="Complex1_51K"/>
    <property type="match status" value="1"/>
</dbReference>
<accession>A0A6J6UPI0</accession>
<dbReference type="NCBIfam" id="NF010120">
    <property type="entry name" value="PRK13596.1"/>
    <property type="match status" value="1"/>
</dbReference>
<protein>
    <submittedName>
        <fullName evidence="7">Unannotated protein</fullName>
    </submittedName>
</protein>
<dbReference type="PROSITE" id="PS00645">
    <property type="entry name" value="COMPLEX1_51K_2"/>
    <property type="match status" value="1"/>
</dbReference>
<gene>
    <name evidence="7" type="ORF">UFOPK2754_02367</name>
</gene>
<dbReference type="SUPFAM" id="SSF142984">
    <property type="entry name" value="Nqo1 middle domain-like"/>
    <property type="match status" value="1"/>
</dbReference>
<dbReference type="FunFam" id="3.40.50.11540:FF:000001">
    <property type="entry name" value="NADH dehydrogenase [ubiquinone] flavoprotein 1, mitochondrial"/>
    <property type="match status" value="1"/>
</dbReference>
<dbReference type="PANTHER" id="PTHR43578:SF3">
    <property type="entry name" value="NADH-QUINONE OXIDOREDUCTASE SUBUNIT F"/>
    <property type="match status" value="1"/>
</dbReference>
<dbReference type="Gene3D" id="3.10.20.600">
    <property type="match status" value="1"/>
</dbReference>
<evidence type="ECO:0000256" key="4">
    <source>
        <dbReference type="ARBA" id="ARBA00023004"/>
    </source>
</evidence>
<dbReference type="InterPro" id="IPR037225">
    <property type="entry name" value="Nuo51_FMN-bd_sf"/>
</dbReference>
<evidence type="ECO:0000256" key="2">
    <source>
        <dbReference type="ARBA" id="ARBA00022485"/>
    </source>
</evidence>
<dbReference type="InterPro" id="IPR011538">
    <property type="entry name" value="Nuo51_FMN-bd"/>
</dbReference>
<comment type="similarity">
    <text evidence="1">Belongs to the complex I 51 kDa subunit family.</text>
</comment>
<dbReference type="InterPro" id="IPR001949">
    <property type="entry name" value="NADH-UbQ_OxRdtase_51kDa_CS"/>
</dbReference>
<evidence type="ECO:0000259" key="6">
    <source>
        <dbReference type="SMART" id="SM00928"/>
    </source>
</evidence>
<keyword evidence="3" id="KW-0479">Metal-binding</keyword>
<dbReference type="PANTHER" id="PTHR43578">
    <property type="entry name" value="NADH-QUINONE OXIDOREDUCTASE SUBUNIT F"/>
    <property type="match status" value="1"/>
</dbReference>